<keyword evidence="8 9" id="KW-0472">Membrane</keyword>
<gene>
    <name evidence="11" type="primary">gspI</name>
    <name evidence="11" type="ORF">EVB02_00700</name>
</gene>
<keyword evidence="5 9" id="KW-0997">Cell inner membrane</keyword>
<evidence type="ECO:0000256" key="9">
    <source>
        <dbReference type="RuleBase" id="RU368030"/>
    </source>
</evidence>
<dbReference type="PANTHER" id="PTHR38779">
    <property type="entry name" value="TYPE II SECRETION SYSTEM PROTEIN I-RELATED"/>
    <property type="match status" value="1"/>
</dbReference>
<evidence type="ECO:0000256" key="3">
    <source>
        <dbReference type="ARBA" id="ARBA00022475"/>
    </source>
</evidence>
<evidence type="ECO:0000256" key="7">
    <source>
        <dbReference type="ARBA" id="ARBA00022989"/>
    </source>
</evidence>
<keyword evidence="3" id="KW-1003">Cell membrane</keyword>
<dbReference type="Proteomes" id="UP000318148">
    <property type="component" value="Unassembled WGS sequence"/>
</dbReference>
<keyword evidence="4 9" id="KW-0488">Methylation</keyword>
<dbReference type="InterPro" id="IPR010052">
    <property type="entry name" value="T2SS_protein-GspI"/>
</dbReference>
<feature type="transmembrane region" description="Helical" evidence="9">
    <location>
        <begin position="12"/>
        <end position="33"/>
    </location>
</feature>
<evidence type="ECO:0000259" key="10">
    <source>
        <dbReference type="Pfam" id="PF02501"/>
    </source>
</evidence>
<keyword evidence="7 9" id="KW-1133">Transmembrane helix</keyword>
<reference evidence="11 12" key="1">
    <citation type="submission" date="2019-02" db="EMBL/GenBank/DDBJ databases">
        <title>Prokaryotic population dynamics and viral predation in marine succession experiment using metagenomics: the confinement effect.</title>
        <authorList>
            <person name="Haro-Moreno J.M."/>
            <person name="Rodriguez-Valera F."/>
            <person name="Lopez-Perez M."/>
        </authorList>
    </citation>
    <scope>NUCLEOTIDE SEQUENCE [LARGE SCALE GENOMIC DNA]</scope>
    <source>
        <strain evidence="11">MED-G169</strain>
    </source>
</reference>
<name>A0A520LNS1_9GAMM</name>
<accession>A0A520LNS1</accession>
<dbReference type="InterPro" id="IPR012902">
    <property type="entry name" value="N_methyl_site"/>
</dbReference>
<dbReference type="InterPro" id="IPR003413">
    <property type="entry name" value="T2SS_GspI_C"/>
</dbReference>
<comment type="subunit">
    <text evidence="9">Type II secretion is composed of four main components: the outer membrane complex, the inner membrane complex, the cytoplasmic secretion ATPase and the periplasm-spanning pseudopilus.</text>
</comment>
<dbReference type="Pfam" id="PF07963">
    <property type="entry name" value="N_methyl"/>
    <property type="match status" value="1"/>
</dbReference>
<dbReference type="Gene3D" id="3.30.1300.30">
    <property type="entry name" value="GSPII I/J protein-like"/>
    <property type="match status" value="1"/>
</dbReference>
<organism evidence="11 12">
    <name type="scientific">SAR92 clade bacterium</name>
    <dbReference type="NCBI Taxonomy" id="2315479"/>
    <lineage>
        <taxon>Bacteria</taxon>
        <taxon>Pseudomonadati</taxon>
        <taxon>Pseudomonadota</taxon>
        <taxon>Gammaproteobacteria</taxon>
        <taxon>Cellvibrionales</taxon>
        <taxon>Porticoccaceae</taxon>
        <taxon>SAR92 clade</taxon>
    </lineage>
</organism>
<proteinExistence type="inferred from homology"/>
<evidence type="ECO:0000313" key="11">
    <source>
        <dbReference type="EMBL" id="RZO08237.1"/>
    </source>
</evidence>
<comment type="similarity">
    <text evidence="2 9">Belongs to the GSP I family.</text>
</comment>
<dbReference type="PANTHER" id="PTHR38779:SF2">
    <property type="entry name" value="TYPE II SECRETION SYSTEM PROTEIN I-RELATED"/>
    <property type="match status" value="1"/>
</dbReference>
<evidence type="ECO:0000256" key="4">
    <source>
        <dbReference type="ARBA" id="ARBA00022481"/>
    </source>
</evidence>
<evidence type="ECO:0000256" key="2">
    <source>
        <dbReference type="ARBA" id="ARBA00008358"/>
    </source>
</evidence>
<sequence length="130" mass="15156">MKSEKKNFGFTLIELVVALFILSLVLSSAIYSVQQYADERVLLKDRFFAHNVAWNQLMKRYQVSQAWSATSNKIVLKKKGKELQGRTDWIWELEIEKAMGQDLYRYQVMVESPDNNKTQSTLAVYLIKSN</sequence>
<evidence type="ECO:0000313" key="12">
    <source>
        <dbReference type="Proteomes" id="UP000318148"/>
    </source>
</evidence>
<comment type="subcellular location">
    <subcellularLocation>
        <location evidence="1 9">Cell inner membrane</location>
        <topology evidence="1 9">Single-pass membrane protein</topology>
    </subcellularLocation>
</comment>
<dbReference type="NCBIfam" id="TIGR01707">
    <property type="entry name" value="gspI"/>
    <property type="match status" value="1"/>
</dbReference>
<comment type="caution">
    <text evidence="11">The sequence shown here is derived from an EMBL/GenBank/DDBJ whole genome shotgun (WGS) entry which is preliminary data.</text>
</comment>
<dbReference type="GO" id="GO:0015628">
    <property type="term" value="P:protein secretion by the type II secretion system"/>
    <property type="evidence" value="ECO:0007669"/>
    <property type="project" value="UniProtKB-UniRule"/>
</dbReference>
<dbReference type="InterPro" id="IPR045584">
    <property type="entry name" value="Pilin-like"/>
</dbReference>
<dbReference type="SUPFAM" id="SSF54523">
    <property type="entry name" value="Pili subunits"/>
    <property type="match status" value="2"/>
</dbReference>
<evidence type="ECO:0000256" key="6">
    <source>
        <dbReference type="ARBA" id="ARBA00022692"/>
    </source>
</evidence>
<dbReference type="Pfam" id="PF02501">
    <property type="entry name" value="T2SSI"/>
    <property type="match status" value="1"/>
</dbReference>
<evidence type="ECO:0000256" key="8">
    <source>
        <dbReference type="ARBA" id="ARBA00023136"/>
    </source>
</evidence>
<protein>
    <recommendedName>
        <fullName evidence="9">Type II secretion system protein I</fullName>
        <shortName evidence="9">T2SS minor pseudopilin I</shortName>
    </recommendedName>
</protein>
<comment type="function">
    <text evidence="9">Component of the type II secretion system required for the energy-dependent secretion of extracellular factors such as proteases and toxins from the periplasm.</text>
</comment>
<dbReference type="GO" id="GO:0015627">
    <property type="term" value="C:type II protein secretion system complex"/>
    <property type="evidence" value="ECO:0007669"/>
    <property type="project" value="UniProtKB-UniRule"/>
</dbReference>
<dbReference type="NCBIfam" id="TIGR02532">
    <property type="entry name" value="IV_pilin_GFxxxE"/>
    <property type="match status" value="1"/>
</dbReference>
<dbReference type="EMBL" id="SHBO01000005">
    <property type="protein sequence ID" value="RZO08237.1"/>
    <property type="molecule type" value="Genomic_DNA"/>
</dbReference>
<evidence type="ECO:0000256" key="1">
    <source>
        <dbReference type="ARBA" id="ARBA00004377"/>
    </source>
</evidence>
<dbReference type="AlphaFoldDB" id="A0A520LNS1"/>
<keyword evidence="6 9" id="KW-0812">Transmembrane</keyword>
<evidence type="ECO:0000256" key="5">
    <source>
        <dbReference type="ARBA" id="ARBA00022519"/>
    </source>
</evidence>
<comment type="PTM">
    <text evidence="9">Cleaved by prepilin peptidase.</text>
</comment>
<feature type="domain" description="Type II secretion system protein GspI C-terminal" evidence="10">
    <location>
        <begin position="43"/>
        <end position="120"/>
    </location>
</feature>
<dbReference type="GO" id="GO:0005886">
    <property type="term" value="C:plasma membrane"/>
    <property type="evidence" value="ECO:0007669"/>
    <property type="project" value="UniProtKB-SubCell"/>
</dbReference>